<dbReference type="EMBL" id="BLXT01000588">
    <property type="protein sequence ID" value="GFN78489.1"/>
    <property type="molecule type" value="Genomic_DNA"/>
</dbReference>
<proteinExistence type="predicted"/>
<keyword evidence="3" id="KW-1185">Reference proteome</keyword>
<feature type="compositionally biased region" description="Low complexity" evidence="1">
    <location>
        <begin position="104"/>
        <end position="117"/>
    </location>
</feature>
<sequence length="908" mass="103327">MQRNQSKRRGHRRRRSRLNADLFLSDSDDEERQRPHILSPSSRWKQLQYQTYLRERLRNGIRSQNSIWVDTMGRPVTLAERILRFRITQQHMNQEQQGEEGHQEQPGQQGQRGQRVQMMRKDSEEINQEETHAERNVKSPKSLRNLLAQYTRQREKEARLSSALLEEISNAKQRIEMEHLSQHRSESQGISLGDSATNVNAKTRNSSCLASPNSMRKPLFDQADIVSSAATPTIVDVSCHRIQHHGDSCKSDTVSRESEKQRLQDNSKSSETVERKASQFLLPDKIYPGSIRYGVLSARYKNPESESYGFNQTRESTQTLPMNGEEDTMKNKYCKDANDRSNQNESKTTVTDSSKSLADDRIKPDRHEEALLSEKSVKTRTIKNQEENNETQDTSEITEEKMVPKNKKCPTHENEVEVYALSMRNVFKEFPSSAYEIHTSNTSSSKNNISDDTAYLTESSSDSKKKLATDIISQRSKNVTDSFLTKDDFTSSEQPLEAFPLSPLSEQDHSIYYFIDHCLKRCYTEPELLQLSCYGPDWKRPRSCRKLPGRIVFPEVAGDINDNFVSPKTIDKGLAKIYVPEVKSKFAQPTVGVLPDINITNGITRGIANAEPANQPSRNLGDSGSKVLDGKDPKTNTYVKQTSFTNQDRSADDISHTELATLMQAKKRVMGLRHELTSANTSHKRPQAVTITLLLHGPSRCDMRIDWGLSLENIRKMQVDYTCFQNKVARSNKSCAGSRPNKDLETESPQETADLKTLEKTRSNWCLPKPTTTPDFVVAGSLQCRKGAPCGFSNTGMRNALRKPAEFLYLREMTISHFVAKELKKDEVRLYLQPLTEDKYESKTPGKIASLRPRIWKKSRIFVQQDKVSVVSPRHYRSAGITHPNITVKMINNEKDSSGNICIGHDIL</sequence>
<feature type="region of interest" description="Disordered" evidence="1">
    <location>
        <begin position="178"/>
        <end position="198"/>
    </location>
</feature>
<dbReference type="Proteomes" id="UP000735302">
    <property type="component" value="Unassembled WGS sequence"/>
</dbReference>
<organism evidence="2 3">
    <name type="scientific">Plakobranchus ocellatus</name>
    <dbReference type="NCBI Taxonomy" id="259542"/>
    <lineage>
        <taxon>Eukaryota</taxon>
        <taxon>Metazoa</taxon>
        <taxon>Spiralia</taxon>
        <taxon>Lophotrochozoa</taxon>
        <taxon>Mollusca</taxon>
        <taxon>Gastropoda</taxon>
        <taxon>Heterobranchia</taxon>
        <taxon>Euthyneura</taxon>
        <taxon>Panpulmonata</taxon>
        <taxon>Sacoglossa</taxon>
        <taxon>Placobranchoidea</taxon>
        <taxon>Plakobranchidae</taxon>
        <taxon>Plakobranchus</taxon>
    </lineage>
</organism>
<accession>A0AAV3Y7N3</accession>
<protein>
    <submittedName>
        <fullName evidence="2">Uncharacterized protein</fullName>
    </submittedName>
</protein>
<evidence type="ECO:0000256" key="1">
    <source>
        <dbReference type="SAM" id="MobiDB-lite"/>
    </source>
</evidence>
<feature type="compositionally biased region" description="Polar residues" evidence="1">
    <location>
        <begin position="187"/>
        <end position="198"/>
    </location>
</feature>
<feature type="region of interest" description="Disordered" evidence="1">
    <location>
        <begin position="305"/>
        <end position="408"/>
    </location>
</feature>
<reference evidence="2 3" key="1">
    <citation type="journal article" date="2021" name="Elife">
        <title>Chloroplast acquisition without the gene transfer in kleptoplastic sea slugs, Plakobranchus ocellatus.</title>
        <authorList>
            <person name="Maeda T."/>
            <person name="Takahashi S."/>
            <person name="Yoshida T."/>
            <person name="Shimamura S."/>
            <person name="Takaki Y."/>
            <person name="Nagai Y."/>
            <person name="Toyoda A."/>
            <person name="Suzuki Y."/>
            <person name="Arimoto A."/>
            <person name="Ishii H."/>
            <person name="Satoh N."/>
            <person name="Nishiyama T."/>
            <person name="Hasebe M."/>
            <person name="Maruyama T."/>
            <person name="Minagawa J."/>
            <person name="Obokata J."/>
            <person name="Shigenobu S."/>
        </authorList>
    </citation>
    <scope>NUCLEOTIDE SEQUENCE [LARGE SCALE GENOMIC DNA]</scope>
</reference>
<feature type="compositionally biased region" description="Basic and acidic residues" evidence="1">
    <location>
        <begin position="245"/>
        <end position="265"/>
    </location>
</feature>
<dbReference type="AlphaFoldDB" id="A0AAV3Y7N3"/>
<feature type="compositionally biased region" description="Polar residues" evidence="1">
    <location>
        <begin position="340"/>
        <end position="356"/>
    </location>
</feature>
<feature type="compositionally biased region" description="Basic residues" evidence="1">
    <location>
        <begin position="1"/>
        <end position="17"/>
    </location>
</feature>
<feature type="region of interest" description="Disordered" evidence="1">
    <location>
        <begin position="92"/>
        <end position="142"/>
    </location>
</feature>
<comment type="caution">
    <text evidence="2">The sequence shown here is derived from an EMBL/GenBank/DDBJ whole genome shotgun (WGS) entry which is preliminary data.</text>
</comment>
<name>A0AAV3Y7N3_9GAST</name>
<feature type="region of interest" description="Disordered" evidence="1">
    <location>
        <begin position="609"/>
        <end position="638"/>
    </location>
</feature>
<feature type="region of interest" description="Disordered" evidence="1">
    <location>
        <begin position="245"/>
        <end position="276"/>
    </location>
</feature>
<feature type="compositionally biased region" description="Basic and acidic residues" evidence="1">
    <location>
        <begin position="357"/>
        <end position="377"/>
    </location>
</feature>
<feature type="compositionally biased region" description="Basic and acidic residues" evidence="1">
    <location>
        <begin position="119"/>
        <end position="137"/>
    </location>
</feature>
<feature type="compositionally biased region" description="Polar residues" evidence="1">
    <location>
        <begin position="308"/>
        <end position="321"/>
    </location>
</feature>
<evidence type="ECO:0000313" key="2">
    <source>
        <dbReference type="EMBL" id="GFN78489.1"/>
    </source>
</evidence>
<feature type="compositionally biased region" description="Polar residues" evidence="1">
    <location>
        <begin position="612"/>
        <end position="622"/>
    </location>
</feature>
<feature type="region of interest" description="Disordered" evidence="1">
    <location>
        <begin position="732"/>
        <end position="754"/>
    </location>
</feature>
<feature type="region of interest" description="Disordered" evidence="1">
    <location>
        <begin position="1"/>
        <end position="37"/>
    </location>
</feature>
<gene>
    <name evidence="2" type="ORF">PoB_000499500</name>
</gene>
<evidence type="ECO:0000313" key="3">
    <source>
        <dbReference type="Proteomes" id="UP000735302"/>
    </source>
</evidence>
<feature type="compositionally biased region" description="Basic and acidic residues" evidence="1">
    <location>
        <begin position="327"/>
        <end position="339"/>
    </location>
</feature>